<dbReference type="Pfam" id="PF14344">
    <property type="entry name" value="DUF4397"/>
    <property type="match status" value="1"/>
</dbReference>
<protein>
    <recommendedName>
        <fullName evidence="2">DUF4397 domain-containing protein</fullName>
    </recommendedName>
</protein>
<dbReference type="EMBL" id="FOGG01000011">
    <property type="protein sequence ID" value="SER54548.1"/>
    <property type="molecule type" value="Genomic_DNA"/>
</dbReference>
<sequence length="237" mass="26060">MKSRSFIFTSIFSLFGLALCFVACSKNENFIAGDAKVRYFQIAITDTTQNFYLNGIQSGNSTVYGSNSNYIVVAGDSTYKITSRRINTTPVVASVDQKFDIGAHYSIFYTRKSPTDSASLLVFKDDVKKDLDSAKLTFINLGYMLGSNTIQVKDAGNAFAPFTLAYGNRVTYKIKVTKATKIFFDLTNPIATQKPVDSLDSAGTTVKKIAISKGRVYTVLLDGNKASELQMRLIQSN</sequence>
<feature type="domain" description="DUF4397" evidence="2">
    <location>
        <begin position="35"/>
        <end position="141"/>
    </location>
</feature>
<feature type="chain" id="PRO_5011669306" description="DUF4397 domain-containing protein" evidence="1">
    <location>
        <begin position="26"/>
        <end position="237"/>
    </location>
</feature>
<dbReference type="InterPro" id="IPR025510">
    <property type="entry name" value="DUF4397"/>
</dbReference>
<dbReference type="STRING" id="390241.SAMN04488023_1115"/>
<feature type="signal peptide" evidence="1">
    <location>
        <begin position="1"/>
        <end position="25"/>
    </location>
</feature>
<keyword evidence="1" id="KW-0732">Signal</keyword>
<name>A0A1H9Q2A2_9SPHI</name>
<evidence type="ECO:0000256" key="1">
    <source>
        <dbReference type="SAM" id="SignalP"/>
    </source>
</evidence>
<dbReference type="AlphaFoldDB" id="A0A1H9Q2A2"/>
<reference evidence="3 4" key="1">
    <citation type="submission" date="2016-10" db="EMBL/GenBank/DDBJ databases">
        <authorList>
            <person name="de Groot N.N."/>
        </authorList>
    </citation>
    <scope>NUCLEOTIDE SEQUENCE [LARGE SCALE GENOMIC DNA]</scope>
    <source>
        <strain evidence="3 4">DSM 18610</strain>
    </source>
</reference>
<organism evidence="3 4">
    <name type="scientific">Pedobacter rhizosphaerae</name>
    <dbReference type="NCBI Taxonomy" id="390241"/>
    <lineage>
        <taxon>Bacteria</taxon>
        <taxon>Pseudomonadati</taxon>
        <taxon>Bacteroidota</taxon>
        <taxon>Sphingobacteriia</taxon>
        <taxon>Sphingobacteriales</taxon>
        <taxon>Sphingobacteriaceae</taxon>
        <taxon>Pedobacter</taxon>
    </lineage>
</organism>
<keyword evidence="4" id="KW-1185">Reference proteome</keyword>
<dbReference type="Proteomes" id="UP000199572">
    <property type="component" value="Unassembled WGS sequence"/>
</dbReference>
<gene>
    <name evidence="3" type="ORF">SAMN04488023_1115</name>
</gene>
<evidence type="ECO:0000313" key="3">
    <source>
        <dbReference type="EMBL" id="SER54548.1"/>
    </source>
</evidence>
<evidence type="ECO:0000259" key="2">
    <source>
        <dbReference type="Pfam" id="PF14344"/>
    </source>
</evidence>
<evidence type="ECO:0000313" key="4">
    <source>
        <dbReference type="Proteomes" id="UP000199572"/>
    </source>
</evidence>
<dbReference type="RefSeq" id="WP_090883999.1">
    <property type="nucleotide sequence ID" value="NZ_FOGG01000011.1"/>
</dbReference>
<accession>A0A1H9Q2A2</accession>
<dbReference type="OrthoDB" id="749571at2"/>
<proteinExistence type="predicted"/>